<dbReference type="PROSITE" id="PS00622">
    <property type="entry name" value="HTH_LUXR_1"/>
    <property type="match status" value="1"/>
</dbReference>
<evidence type="ECO:0000256" key="2">
    <source>
        <dbReference type="ARBA" id="ARBA00023015"/>
    </source>
</evidence>
<organism evidence="8 9">
    <name type="scientific">Kineosporia babensis</name>
    <dbReference type="NCBI Taxonomy" id="499548"/>
    <lineage>
        <taxon>Bacteria</taxon>
        <taxon>Bacillati</taxon>
        <taxon>Actinomycetota</taxon>
        <taxon>Actinomycetes</taxon>
        <taxon>Kineosporiales</taxon>
        <taxon>Kineosporiaceae</taxon>
        <taxon>Kineosporia</taxon>
    </lineage>
</organism>
<dbReference type="PANTHER" id="PTHR43214:SF24">
    <property type="entry name" value="TRANSCRIPTIONAL REGULATORY PROTEIN NARL-RELATED"/>
    <property type="match status" value="1"/>
</dbReference>
<evidence type="ECO:0000313" key="9">
    <source>
        <dbReference type="Proteomes" id="UP001138997"/>
    </source>
</evidence>
<evidence type="ECO:0000259" key="6">
    <source>
        <dbReference type="PROSITE" id="PS50043"/>
    </source>
</evidence>
<dbReference type="SUPFAM" id="SSF52172">
    <property type="entry name" value="CheY-like"/>
    <property type="match status" value="1"/>
</dbReference>
<gene>
    <name evidence="8" type="ORF">LR394_24820</name>
</gene>
<dbReference type="GO" id="GO:0006355">
    <property type="term" value="P:regulation of DNA-templated transcription"/>
    <property type="evidence" value="ECO:0007669"/>
    <property type="project" value="InterPro"/>
</dbReference>
<dbReference type="EMBL" id="JAJOMB010000015">
    <property type="protein sequence ID" value="MCD5314137.1"/>
    <property type="molecule type" value="Genomic_DNA"/>
</dbReference>
<evidence type="ECO:0000256" key="5">
    <source>
        <dbReference type="PROSITE-ProRule" id="PRU00169"/>
    </source>
</evidence>
<dbReference type="SMART" id="SM00448">
    <property type="entry name" value="REC"/>
    <property type="match status" value="1"/>
</dbReference>
<dbReference type="InterPro" id="IPR058245">
    <property type="entry name" value="NreC/VraR/RcsB-like_REC"/>
</dbReference>
<evidence type="ECO:0000256" key="3">
    <source>
        <dbReference type="ARBA" id="ARBA00023125"/>
    </source>
</evidence>
<protein>
    <submittedName>
        <fullName evidence="8">Response regulator transcription factor</fullName>
    </submittedName>
</protein>
<accession>A0A9X1NFP5</accession>
<evidence type="ECO:0000313" key="8">
    <source>
        <dbReference type="EMBL" id="MCD5314137.1"/>
    </source>
</evidence>
<evidence type="ECO:0000259" key="7">
    <source>
        <dbReference type="PROSITE" id="PS50110"/>
    </source>
</evidence>
<comment type="caution">
    <text evidence="8">The sequence shown here is derived from an EMBL/GenBank/DDBJ whole genome shotgun (WGS) entry which is preliminary data.</text>
</comment>
<reference evidence="8" key="1">
    <citation type="submission" date="2021-11" db="EMBL/GenBank/DDBJ databases">
        <title>Streptomyces corallinus and Kineosporia corallina sp. nov., two new coral-derived marine actinobacteria.</title>
        <authorList>
            <person name="Buangrab K."/>
            <person name="Sutthacheep M."/>
            <person name="Yeemin T."/>
            <person name="Harunari E."/>
            <person name="Igarashi Y."/>
            <person name="Sripreechasak P."/>
            <person name="Kanchanasin P."/>
            <person name="Tanasupawat S."/>
            <person name="Phongsopitanun W."/>
        </authorList>
    </citation>
    <scope>NUCLEOTIDE SEQUENCE</scope>
    <source>
        <strain evidence="8">JCM 31032</strain>
    </source>
</reference>
<evidence type="ECO:0000256" key="1">
    <source>
        <dbReference type="ARBA" id="ARBA00022553"/>
    </source>
</evidence>
<dbReference type="InterPro" id="IPR011006">
    <property type="entry name" value="CheY-like_superfamily"/>
</dbReference>
<dbReference type="InterPro" id="IPR039420">
    <property type="entry name" value="WalR-like"/>
</dbReference>
<feature type="domain" description="HTH luxR-type" evidence="6">
    <location>
        <begin position="147"/>
        <end position="212"/>
    </location>
</feature>
<dbReference type="CDD" id="cd06170">
    <property type="entry name" value="LuxR_C_like"/>
    <property type="match status" value="1"/>
</dbReference>
<keyword evidence="3" id="KW-0238">DNA-binding</keyword>
<dbReference type="AlphaFoldDB" id="A0A9X1NFP5"/>
<sequence>MTIRLLLADDQELVRIGLRLVLAAFDDLEVVAEAADGTAALEETERHRPDVVLMDLRMPRTDGITATAAITEKYPSTRVLVLTTFEEDEYVFGAVRAGAAGFLLKDASREKLLEAIRVVHSGDSLLSPSVTRRLVETFARRGVSSAPSAAAGKLTARERETLILLARGLSNAEIGAQLHVAETTVKSHVSSLLLKLGLRDRVQAVVFAYENALVVAGQND</sequence>
<dbReference type="Gene3D" id="3.40.50.2300">
    <property type="match status" value="1"/>
</dbReference>
<keyword evidence="9" id="KW-1185">Reference proteome</keyword>
<feature type="domain" description="Response regulatory" evidence="7">
    <location>
        <begin position="4"/>
        <end position="120"/>
    </location>
</feature>
<feature type="modified residue" description="4-aspartylphosphate" evidence="5">
    <location>
        <position position="55"/>
    </location>
</feature>
<dbReference type="CDD" id="cd17535">
    <property type="entry name" value="REC_NarL-like"/>
    <property type="match status" value="1"/>
</dbReference>
<dbReference type="InterPro" id="IPR001789">
    <property type="entry name" value="Sig_transdc_resp-reg_receiver"/>
</dbReference>
<dbReference type="GO" id="GO:0003677">
    <property type="term" value="F:DNA binding"/>
    <property type="evidence" value="ECO:0007669"/>
    <property type="project" value="UniProtKB-KW"/>
</dbReference>
<keyword evidence="2" id="KW-0805">Transcription regulation</keyword>
<dbReference type="PRINTS" id="PR00038">
    <property type="entry name" value="HTHLUXR"/>
</dbReference>
<dbReference type="Pfam" id="PF00196">
    <property type="entry name" value="GerE"/>
    <property type="match status" value="1"/>
</dbReference>
<dbReference type="Proteomes" id="UP001138997">
    <property type="component" value="Unassembled WGS sequence"/>
</dbReference>
<dbReference type="RefSeq" id="WP_231446412.1">
    <property type="nucleotide sequence ID" value="NZ_JAJOMB010000015.1"/>
</dbReference>
<dbReference type="PROSITE" id="PS50110">
    <property type="entry name" value="RESPONSE_REGULATORY"/>
    <property type="match status" value="1"/>
</dbReference>
<keyword evidence="1 5" id="KW-0597">Phosphoprotein</keyword>
<dbReference type="InterPro" id="IPR016032">
    <property type="entry name" value="Sig_transdc_resp-reg_C-effctor"/>
</dbReference>
<dbReference type="PROSITE" id="PS50043">
    <property type="entry name" value="HTH_LUXR_2"/>
    <property type="match status" value="1"/>
</dbReference>
<dbReference type="GO" id="GO:0000160">
    <property type="term" value="P:phosphorelay signal transduction system"/>
    <property type="evidence" value="ECO:0007669"/>
    <property type="project" value="InterPro"/>
</dbReference>
<dbReference type="InterPro" id="IPR000792">
    <property type="entry name" value="Tscrpt_reg_LuxR_C"/>
</dbReference>
<evidence type="ECO:0000256" key="4">
    <source>
        <dbReference type="ARBA" id="ARBA00023163"/>
    </source>
</evidence>
<dbReference type="SMART" id="SM00421">
    <property type="entry name" value="HTH_LUXR"/>
    <property type="match status" value="1"/>
</dbReference>
<dbReference type="Pfam" id="PF00072">
    <property type="entry name" value="Response_reg"/>
    <property type="match status" value="1"/>
</dbReference>
<keyword evidence="4" id="KW-0804">Transcription</keyword>
<dbReference type="PANTHER" id="PTHR43214">
    <property type="entry name" value="TWO-COMPONENT RESPONSE REGULATOR"/>
    <property type="match status" value="1"/>
</dbReference>
<proteinExistence type="predicted"/>
<name>A0A9X1NFP5_9ACTN</name>
<dbReference type="SUPFAM" id="SSF46894">
    <property type="entry name" value="C-terminal effector domain of the bipartite response regulators"/>
    <property type="match status" value="1"/>
</dbReference>